<gene>
    <name evidence="1" type="ORF">COY73_01930</name>
</gene>
<proteinExistence type="predicted"/>
<evidence type="ECO:0000313" key="2">
    <source>
        <dbReference type="Proteomes" id="UP000230767"/>
    </source>
</evidence>
<dbReference type="Proteomes" id="UP000230767">
    <property type="component" value="Unassembled WGS sequence"/>
</dbReference>
<name>A0A2M7R7I4_9BACT</name>
<organism evidence="1 2">
    <name type="scientific">Candidatus Nealsonbacteria bacterium CG_4_10_14_0_8_um_filter_37_14</name>
    <dbReference type="NCBI Taxonomy" id="1974684"/>
    <lineage>
        <taxon>Bacteria</taxon>
        <taxon>Candidatus Nealsoniibacteriota</taxon>
    </lineage>
</organism>
<dbReference type="AlphaFoldDB" id="A0A2M7R7I4"/>
<evidence type="ECO:0000313" key="1">
    <source>
        <dbReference type="EMBL" id="PIY89100.1"/>
    </source>
</evidence>
<comment type="caution">
    <text evidence="1">The sequence shown here is derived from an EMBL/GenBank/DDBJ whole genome shotgun (WGS) entry which is preliminary data.</text>
</comment>
<dbReference type="EMBL" id="PFLW01000049">
    <property type="protein sequence ID" value="PIY89100.1"/>
    <property type="molecule type" value="Genomic_DNA"/>
</dbReference>
<accession>A0A2M7R7I4</accession>
<sequence length="223" mass="26426">MVLEEEMIRLTNKNIIDGLKMTLILRECPQISVCLWEEIDEELERLLEEINTGCSIQMVFKNLGRKEEYRGECPIFKLRREIQEISPAFLKTWRDFTQRSSRFPMQDSFLWLSLEGITTIYSANKNRVPFISEGLIKDVIREAKRNPKVFYPDLGKELIELHPRWFKEFSNRARAYRIAGYAWGHVLLILKIFLEGMKPVEPANEELLNQIDAYLRSQRKKAR</sequence>
<reference evidence="2" key="1">
    <citation type="submission" date="2017-09" db="EMBL/GenBank/DDBJ databases">
        <title>Depth-based differentiation of microbial function through sediment-hosted aquifers and enrichment of novel symbionts in the deep terrestrial subsurface.</title>
        <authorList>
            <person name="Probst A.J."/>
            <person name="Ladd B."/>
            <person name="Jarett J.K."/>
            <person name="Geller-Mcgrath D.E."/>
            <person name="Sieber C.M.K."/>
            <person name="Emerson J.B."/>
            <person name="Anantharaman K."/>
            <person name="Thomas B.C."/>
            <person name="Malmstrom R."/>
            <person name="Stieglmeier M."/>
            <person name="Klingl A."/>
            <person name="Woyke T."/>
            <person name="Ryan C.M."/>
            <person name="Banfield J.F."/>
        </authorList>
    </citation>
    <scope>NUCLEOTIDE SEQUENCE [LARGE SCALE GENOMIC DNA]</scope>
</reference>
<protein>
    <submittedName>
        <fullName evidence="1">Uncharacterized protein</fullName>
    </submittedName>
</protein>